<feature type="transmembrane region" description="Helical" evidence="12">
    <location>
        <begin position="12"/>
        <end position="33"/>
    </location>
</feature>
<dbReference type="InterPro" id="IPR035965">
    <property type="entry name" value="PAS-like_dom_sf"/>
</dbReference>
<comment type="caution">
    <text evidence="15">The sequence shown here is derived from an EMBL/GenBank/DDBJ whole genome shotgun (WGS) entry which is preliminary data.</text>
</comment>
<evidence type="ECO:0000313" key="16">
    <source>
        <dbReference type="Proteomes" id="UP001290462"/>
    </source>
</evidence>
<dbReference type="Gene3D" id="1.10.287.130">
    <property type="match status" value="1"/>
</dbReference>
<dbReference type="Proteomes" id="UP001290462">
    <property type="component" value="Unassembled WGS sequence"/>
</dbReference>
<evidence type="ECO:0000256" key="9">
    <source>
        <dbReference type="ARBA" id="ARBA00022989"/>
    </source>
</evidence>
<evidence type="ECO:0000256" key="8">
    <source>
        <dbReference type="ARBA" id="ARBA00022840"/>
    </source>
</evidence>
<feature type="domain" description="Single cache" evidence="14">
    <location>
        <begin position="40"/>
        <end position="165"/>
    </location>
</feature>
<proteinExistence type="predicted"/>
<protein>
    <submittedName>
        <fullName evidence="15">Sensor histidine kinase</fullName>
        <ecNumber evidence="15">2.7.13.3</ecNumber>
    </submittedName>
</protein>
<keyword evidence="2" id="KW-1003">Cell membrane</keyword>
<feature type="domain" description="SpoOB alpha-helical" evidence="13">
    <location>
        <begin position="328"/>
        <end position="366"/>
    </location>
</feature>
<reference evidence="15" key="1">
    <citation type="submission" date="2023-08" db="EMBL/GenBank/DDBJ databases">
        <title>Genomic characterization of piscicolin 126 produced by Carnobacterium maltaromaticum CM22 strain isolated from salmon (Salmo salar).</title>
        <authorList>
            <person name="Gonzalez-Gragera E."/>
            <person name="Garcia-Lopez J.D."/>
            <person name="Teso-Perez C."/>
            <person name="Gimenez-Hernandez I."/>
            <person name="Peralta-Sanchez J.M."/>
            <person name="Valdivia E."/>
            <person name="Montalban-Lopez M."/>
            <person name="Martin-Platero A.M."/>
            <person name="Banos A."/>
            <person name="Martinez-Bueno M."/>
        </authorList>
    </citation>
    <scope>NUCLEOTIDE SEQUENCE</scope>
    <source>
        <strain evidence="15">CM22</strain>
    </source>
</reference>
<evidence type="ECO:0000256" key="5">
    <source>
        <dbReference type="ARBA" id="ARBA00022692"/>
    </source>
</evidence>
<sequence>MKTPRKGQRLWMKLTLMVLMTVIVTLITSYILLNQQITKSVKKNEEIHLLKVARTISEYPLVHQSLEQKKTSSELQEYANQMKTNYDLDFVVVMTMDHIRLTHPDLTKINQAFQGGDEESALKGVESTSIAEGTLGPSLRAFVPVFSSDNTEIGVIALGVKTATIKLISQETMKPLTLSLIIAFSFGLGAAIFTAYTLKKQMYDLEPKEIARLLEERNAMLDYTKDAIVVTDKENTISLANFEAQRIFSLISEKEIIVGSSIQDFLPNTTAISDESIDKLYHTNGLDYLVSSAPIIVRKKIIGQIFIIRDATELHLLTDRLFNTTAYATTLQAQSHNFLNKLHVIYGLTDLEDYEQLMEYLEKILEPEQEFAQRMVYLVHNPVIAGFLIGERSKFSEKNSPFMIEVYPDIPVTDQQNAAHYWMSLIRVLNQFILEHELAEKLQIRFGFWNQHLQTTYELELDTLLQSNLLNEIEGAYFKKILLRANGQMNIEKNKNWLKITFSVAYSEELL</sequence>
<evidence type="ECO:0000259" key="13">
    <source>
        <dbReference type="Pfam" id="PF14689"/>
    </source>
</evidence>
<dbReference type="RefSeq" id="WP_322809419.1">
    <property type="nucleotide sequence ID" value="NZ_JAVBVO010000004.1"/>
</dbReference>
<evidence type="ECO:0000259" key="14">
    <source>
        <dbReference type="Pfam" id="PF17203"/>
    </source>
</evidence>
<evidence type="ECO:0000256" key="7">
    <source>
        <dbReference type="ARBA" id="ARBA00022777"/>
    </source>
</evidence>
<gene>
    <name evidence="15" type="ORF">RAK27_14040</name>
</gene>
<evidence type="ECO:0000256" key="11">
    <source>
        <dbReference type="ARBA" id="ARBA00023136"/>
    </source>
</evidence>
<evidence type="ECO:0000256" key="12">
    <source>
        <dbReference type="SAM" id="Phobius"/>
    </source>
</evidence>
<dbReference type="GO" id="GO:0005886">
    <property type="term" value="C:plasma membrane"/>
    <property type="evidence" value="ECO:0007669"/>
    <property type="project" value="UniProtKB-SubCell"/>
</dbReference>
<keyword evidence="10" id="KW-0902">Two-component regulatory system</keyword>
<evidence type="ECO:0000256" key="10">
    <source>
        <dbReference type="ARBA" id="ARBA00023012"/>
    </source>
</evidence>
<keyword evidence="9 12" id="KW-1133">Transmembrane helix</keyword>
<keyword evidence="3" id="KW-0597">Phosphoprotein</keyword>
<dbReference type="InterPro" id="IPR016120">
    <property type="entry name" value="Sig_transdc_His_kin_SpoOB"/>
</dbReference>
<evidence type="ECO:0000313" key="15">
    <source>
        <dbReference type="EMBL" id="MDZ5759779.1"/>
    </source>
</evidence>
<dbReference type="Pfam" id="PF14689">
    <property type="entry name" value="SPOB_a"/>
    <property type="match status" value="1"/>
</dbReference>
<dbReference type="GO" id="GO:0005524">
    <property type="term" value="F:ATP binding"/>
    <property type="evidence" value="ECO:0007669"/>
    <property type="project" value="UniProtKB-KW"/>
</dbReference>
<dbReference type="Pfam" id="PF17203">
    <property type="entry name" value="sCache_3_2"/>
    <property type="match status" value="1"/>
</dbReference>
<dbReference type="Gene3D" id="3.30.450.20">
    <property type="entry name" value="PAS domain"/>
    <property type="match status" value="2"/>
</dbReference>
<keyword evidence="8" id="KW-0067">ATP-binding</keyword>
<dbReference type="InterPro" id="IPR029151">
    <property type="entry name" value="Sensor-like_sf"/>
</dbReference>
<dbReference type="EC" id="2.7.13.3" evidence="15"/>
<keyword evidence="6" id="KW-0547">Nucleotide-binding</keyword>
<dbReference type="GO" id="GO:0000155">
    <property type="term" value="F:phosphorelay sensor kinase activity"/>
    <property type="evidence" value="ECO:0007669"/>
    <property type="project" value="InterPro"/>
</dbReference>
<dbReference type="InterPro" id="IPR039506">
    <property type="entry name" value="SPOB_a"/>
</dbReference>
<name>A0AAW9K6D9_CARML</name>
<dbReference type="InterPro" id="IPR033463">
    <property type="entry name" value="sCache_3"/>
</dbReference>
<evidence type="ECO:0000256" key="6">
    <source>
        <dbReference type="ARBA" id="ARBA00022741"/>
    </source>
</evidence>
<dbReference type="SUPFAM" id="SSF55785">
    <property type="entry name" value="PYP-like sensor domain (PAS domain)"/>
    <property type="match status" value="1"/>
</dbReference>
<feature type="transmembrane region" description="Helical" evidence="12">
    <location>
        <begin position="176"/>
        <end position="198"/>
    </location>
</feature>
<evidence type="ECO:0000256" key="1">
    <source>
        <dbReference type="ARBA" id="ARBA00004651"/>
    </source>
</evidence>
<keyword evidence="5 12" id="KW-0812">Transmembrane</keyword>
<dbReference type="AlphaFoldDB" id="A0AAW9K6D9"/>
<evidence type="ECO:0000256" key="4">
    <source>
        <dbReference type="ARBA" id="ARBA00022679"/>
    </source>
</evidence>
<organism evidence="15 16">
    <name type="scientific">Carnobacterium maltaromaticum</name>
    <name type="common">Carnobacterium piscicola</name>
    <dbReference type="NCBI Taxonomy" id="2751"/>
    <lineage>
        <taxon>Bacteria</taxon>
        <taxon>Bacillati</taxon>
        <taxon>Bacillota</taxon>
        <taxon>Bacilli</taxon>
        <taxon>Lactobacillales</taxon>
        <taxon>Carnobacteriaceae</taxon>
        <taxon>Carnobacterium</taxon>
    </lineage>
</organism>
<keyword evidence="7 15" id="KW-0418">Kinase</keyword>
<comment type="subcellular location">
    <subcellularLocation>
        <location evidence="1">Cell membrane</location>
        <topology evidence="1">Multi-pass membrane protein</topology>
    </subcellularLocation>
</comment>
<dbReference type="EMBL" id="JAVBVO010000004">
    <property type="protein sequence ID" value="MDZ5759779.1"/>
    <property type="molecule type" value="Genomic_DNA"/>
</dbReference>
<dbReference type="SUPFAM" id="SSF55890">
    <property type="entry name" value="Sporulation response regulatory protein Spo0B"/>
    <property type="match status" value="1"/>
</dbReference>
<accession>A0AAW9K6D9</accession>
<evidence type="ECO:0000256" key="2">
    <source>
        <dbReference type="ARBA" id="ARBA00022475"/>
    </source>
</evidence>
<evidence type="ECO:0000256" key="3">
    <source>
        <dbReference type="ARBA" id="ARBA00022553"/>
    </source>
</evidence>
<keyword evidence="4 15" id="KW-0808">Transferase</keyword>
<keyword evidence="11 12" id="KW-0472">Membrane</keyword>
<dbReference type="SUPFAM" id="SSF103190">
    <property type="entry name" value="Sensory domain-like"/>
    <property type="match status" value="1"/>
</dbReference>